<dbReference type="AlphaFoldDB" id="A0A917SG02"/>
<feature type="region of interest" description="Disordered" evidence="1">
    <location>
        <begin position="24"/>
        <end position="86"/>
    </location>
</feature>
<accession>A0A917SG02</accession>
<dbReference type="Proteomes" id="UP000613840">
    <property type="component" value="Unassembled WGS sequence"/>
</dbReference>
<proteinExistence type="predicted"/>
<evidence type="ECO:0000256" key="1">
    <source>
        <dbReference type="SAM" id="MobiDB-lite"/>
    </source>
</evidence>
<feature type="compositionally biased region" description="Low complexity" evidence="1">
    <location>
        <begin position="66"/>
        <end position="80"/>
    </location>
</feature>
<evidence type="ECO:0008006" key="5">
    <source>
        <dbReference type="Google" id="ProtNLM"/>
    </source>
</evidence>
<feature type="chain" id="PRO_5038744638" description="Lipoprotein" evidence="2">
    <location>
        <begin position="20"/>
        <end position="211"/>
    </location>
</feature>
<dbReference type="PROSITE" id="PS51257">
    <property type="entry name" value="PROKAR_LIPOPROTEIN"/>
    <property type="match status" value="1"/>
</dbReference>
<gene>
    <name evidence="3" type="ORF">GCM10011575_40590</name>
</gene>
<keyword evidence="4" id="KW-1185">Reference proteome</keyword>
<feature type="compositionally biased region" description="Pro residues" evidence="1">
    <location>
        <begin position="51"/>
        <end position="65"/>
    </location>
</feature>
<reference evidence="3" key="1">
    <citation type="journal article" date="2014" name="Int. J. Syst. Evol. Microbiol.">
        <title>Complete genome sequence of Corynebacterium casei LMG S-19264T (=DSM 44701T), isolated from a smear-ripened cheese.</title>
        <authorList>
            <consortium name="US DOE Joint Genome Institute (JGI-PGF)"/>
            <person name="Walter F."/>
            <person name="Albersmeier A."/>
            <person name="Kalinowski J."/>
            <person name="Ruckert C."/>
        </authorList>
    </citation>
    <scope>NUCLEOTIDE SEQUENCE</scope>
    <source>
        <strain evidence="3">CGMCC 4.7306</strain>
    </source>
</reference>
<keyword evidence="2" id="KW-0732">Signal</keyword>
<evidence type="ECO:0000313" key="3">
    <source>
        <dbReference type="EMBL" id="GGL78158.1"/>
    </source>
</evidence>
<evidence type="ECO:0000313" key="4">
    <source>
        <dbReference type="Proteomes" id="UP000613840"/>
    </source>
</evidence>
<comment type="caution">
    <text evidence="3">The sequence shown here is derived from an EMBL/GenBank/DDBJ whole genome shotgun (WGS) entry which is preliminary data.</text>
</comment>
<reference evidence="3" key="2">
    <citation type="submission" date="2020-09" db="EMBL/GenBank/DDBJ databases">
        <authorList>
            <person name="Sun Q."/>
            <person name="Zhou Y."/>
        </authorList>
    </citation>
    <scope>NUCLEOTIDE SEQUENCE</scope>
    <source>
        <strain evidence="3">CGMCC 4.7306</strain>
    </source>
</reference>
<dbReference type="EMBL" id="BMMZ01000013">
    <property type="protein sequence ID" value="GGL78158.1"/>
    <property type="molecule type" value="Genomic_DNA"/>
</dbReference>
<sequence>MKVSRAMIAAVAAAGLLLAGCTDDDQSGSDAGRTAAPTSAAASPQQTPTPTLTPTPSPTPTPTPTPTHAAGVTTTVGGSPKLESKSDKRTVAMLKAFWPAYEKSLAEHELDSLIYLTAPDMVGPLKKQFKADKSAHREYSGKVTVTLKKVDTTTRGGTVLACVDTSHLTTTTNGKSRRGSASGQRMQISVLYLSSGQSFGVGPSTTVKGVC</sequence>
<organism evidence="3 4">
    <name type="scientific">Microlunatus endophyticus</name>
    <dbReference type="NCBI Taxonomy" id="1716077"/>
    <lineage>
        <taxon>Bacteria</taxon>
        <taxon>Bacillati</taxon>
        <taxon>Actinomycetota</taxon>
        <taxon>Actinomycetes</taxon>
        <taxon>Propionibacteriales</taxon>
        <taxon>Propionibacteriaceae</taxon>
        <taxon>Microlunatus</taxon>
    </lineage>
</organism>
<evidence type="ECO:0000256" key="2">
    <source>
        <dbReference type="SAM" id="SignalP"/>
    </source>
</evidence>
<feature type="signal peptide" evidence="2">
    <location>
        <begin position="1"/>
        <end position="19"/>
    </location>
</feature>
<protein>
    <recommendedName>
        <fullName evidence="5">Lipoprotein</fullName>
    </recommendedName>
</protein>
<feature type="compositionally biased region" description="Low complexity" evidence="1">
    <location>
        <begin position="31"/>
        <end position="50"/>
    </location>
</feature>
<name>A0A917SG02_9ACTN</name>